<dbReference type="InterPro" id="IPR023214">
    <property type="entry name" value="HAD_sf"/>
</dbReference>
<dbReference type="AlphaFoldDB" id="A0A855A298"/>
<dbReference type="EMBL" id="NOXF01000009">
    <property type="protein sequence ID" value="PEQ23919.1"/>
    <property type="molecule type" value="Genomic_DNA"/>
</dbReference>
<dbReference type="InterPro" id="IPR036412">
    <property type="entry name" value="HAD-like_sf"/>
</dbReference>
<reference evidence="1 2" key="1">
    <citation type="submission" date="2017-07" db="EMBL/GenBank/DDBJ databases">
        <title>Prevalence of linear plasmids in Cutibacterium (Propionibacterium) acnes isolates obtained from prostatic tissue.</title>
        <authorList>
            <person name="Davidsson S."/>
            <person name="Carlsson J."/>
            <person name="Molling P."/>
            <person name="Andren O."/>
            <person name="Andersson S.-O."/>
            <person name="Brzuszkiewicz E."/>
            <person name="Poehlein A."/>
            <person name="Al-Zeer M."/>
            <person name="Brinkmann V."/>
            <person name="Scavenius C."/>
            <person name="Nazipi S."/>
            <person name="Soderquist B."/>
            <person name="Bruggemann H."/>
        </authorList>
    </citation>
    <scope>NUCLEOTIDE SEQUENCE [LARGE SCALE GENOMIC DNA]</scope>
    <source>
        <strain evidence="1 2">DSM 753</strain>
    </source>
</reference>
<accession>A0A855A298</accession>
<keyword evidence="2" id="KW-1185">Reference proteome</keyword>
<protein>
    <submittedName>
        <fullName evidence="1">Phosphoglycolate phosphatase</fullName>
    </submittedName>
</protein>
<evidence type="ECO:0000313" key="1">
    <source>
        <dbReference type="EMBL" id="PEQ23919.1"/>
    </source>
</evidence>
<dbReference type="Proteomes" id="UP000220611">
    <property type="component" value="Unassembled WGS sequence"/>
</dbReference>
<dbReference type="FunFam" id="3.40.50.1000:FF:000022">
    <property type="entry name" value="Phosphoglycolate phosphatase"/>
    <property type="match status" value="1"/>
</dbReference>
<comment type="caution">
    <text evidence="1">The sequence shown here is derived from an EMBL/GenBank/DDBJ whole genome shotgun (WGS) entry which is preliminary data.</text>
</comment>
<dbReference type="InterPro" id="IPR023198">
    <property type="entry name" value="PGP-like_dom2"/>
</dbReference>
<dbReference type="OrthoDB" id="9792518at2"/>
<dbReference type="SFLD" id="SFLDS00003">
    <property type="entry name" value="Haloacid_Dehalogenase"/>
    <property type="match status" value="1"/>
</dbReference>
<dbReference type="GO" id="GO:0005829">
    <property type="term" value="C:cytosol"/>
    <property type="evidence" value="ECO:0007669"/>
    <property type="project" value="TreeGrafter"/>
</dbReference>
<dbReference type="InterPro" id="IPR050155">
    <property type="entry name" value="HAD-like_hydrolase_sf"/>
</dbReference>
<dbReference type="Pfam" id="PF13419">
    <property type="entry name" value="HAD_2"/>
    <property type="match status" value="1"/>
</dbReference>
<dbReference type="Gene3D" id="3.40.50.1000">
    <property type="entry name" value="HAD superfamily/HAD-like"/>
    <property type="match status" value="1"/>
</dbReference>
<organism evidence="1 2">
    <name type="scientific">[Clostridium] leptum DSM 753</name>
    <dbReference type="NCBI Taxonomy" id="428125"/>
    <lineage>
        <taxon>Bacteria</taxon>
        <taxon>Bacillati</taxon>
        <taxon>Bacillota</taxon>
        <taxon>Clostridia</taxon>
        <taxon>Eubacteriales</taxon>
        <taxon>Oscillospiraceae</taxon>
        <taxon>Oscillospiraceae incertae sedis</taxon>
    </lineage>
</organism>
<dbReference type="InterPro" id="IPR041492">
    <property type="entry name" value="HAD_2"/>
</dbReference>
<dbReference type="Gene3D" id="1.10.150.240">
    <property type="entry name" value="Putative phosphatase, domain 2"/>
    <property type="match status" value="1"/>
</dbReference>
<sequence>MHRYLLFDLDGTLTDPAEGITKCVQYALSYFGQAERRPEELYCYIGPPLPESFETYGGLSREEALLAVEKYRERFREKGMFENKVYPGVEKLLWTLRDAGRVLAVATSKPEVFAKKILGHFGLSEYFQEIVGSELDGTRMDKAEVIREAFARLALEEADKPLTAMIGDRKHDIVGAKKNGIASVGVAFGYAEEGELEEAGADRIVASVSALRKLLLAW</sequence>
<name>A0A855A298_9FIRM</name>
<dbReference type="PANTHER" id="PTHR43434">
    <property type="entry name" value="PHOSPHOGLYCOLATE PHOSPHATASE"/>
    <property type="match status" value="1"/>
</dbReference>
<dbReference type="SFLD" id="SFLDG01129">
    <property type="entry name" value="C1.5:_HAD__Beta-PGM__Phosphata"/>
    <property type="match status" value="1"/>
</dbReference>
<proteinExistence type="predicted"/>
<dbReference type="SUPFAM" id="SSF56784">
    <property type="entry name" value="HAD-like"/>
    <property type="match status" value="1"/>
</dbReference>
<gene>
    <name evidence="1" type="ORF">CH238_11080</name>
</gene>
<evidence type="ECO:0000313" key="2">
    <source>
        <dbReference type="Proteomes" id="UP000220611"/>
    </source>
</evidence>
<dbReference type="PANTHER" id="PTHR43434:SF20">
    <property type="entry name" value="5'-NUCLEOTIDASE"/>
    <property type="match status" value="1"/>
</dbReference>
<dbReference type="GO" id="GO:0004713">
    <property type="term" value="F:protein tyrosine kinase activity"/>
    <property type="evidence" value="ECO:0007669"/>
    <property type="project" value="TreeGrafter"/>
</dbReference>